<dbReference type="Pfam" id="PF16859">
    <property type="entry name" value="TetR_C_11"/>
    <property type="match status" value="1"/>
</dbReference>
<keyword evidence="2 4" id="KW-0238">DNA-binding</keyword>
<evidence type="ECO:0000256" key="4">
    <source>
        <dbReference type="PROSITE-ProRule" id="PRU00335"/>
    </source>
</evidence>
<dbReference type="Gene3D" id="1.10.357.10">
    <property type="entry name" value="Tetracycline Repressor, domain 2"/>
    <property type="match status" value="1"/>
</dbReference>
<dbReference type="InterPro" id="IPR009057">
    <property type="entry name" value="Homeodomain-like_sf"/>
</dbReference>
<keyword evidence="8" id="KW-1185">Reference proteome</keyword>
<gene>
    <name evidence="7" type="ORF">CPY51_06590</name>
</gene>
<name>A0A2W4DG12_9HYPH</name>
<organism evidence="7 8">
    <name type="scientific">Rhizobium tubonense</name>
    <dbReference type="NCBI Taxonomy" id="484088"/>
    <lineage>
        <taxon>Bacteria</taxon>
        <taxon>Pseudomonadati</taxon>
        <taxon>Pseudomonadota</taxon>
        <taxon>Alphaproteobacteria</taxon>
        <taxon>Hyphomicrobiales</taxon>
        <taxon>Rhizobiaceae</taxon>
        <taxon>Rhizobium/Agrobacterium group</taxon>
        <taxon>Rhizobium</taxon>
    </lineage>
</organism>
<dbReference type="Proteomes" id="UP000248925">
    <property type="component" value="Unassembled WGS sequence"/>
</dbReference>
<comment type="caution">
    <text evidence="7">The sequence shown here is derived from an EMBL/GenBank/DDBJ whole genome shotgun (WGS) entry which is preliminary data.</text>
</comment>
<proteinExistence type="predicted"/>
<evidence type="ECO:0000256" key="5">
    <source>
        <dbReference type="SAM" id="MobiDB-lite"/>
    </source>
</evidence>
<dbReference type="OrthoDB" id="9796019at2"/>
<dbReference type="PANTHER" id="PTHR30055:SF148">
    <property type="entry name" value="TETR-FAMILY TRANSCRIPTIONAL REGULATOR"/>
    <property type="match status" value="1"/>
</dbReference>
<reference evidence="7 8" key="1">
    <citation type="journal article" date="2018" name="Sci. Rep.">
        <title>Rhizobium tumorigenes sp. nov., a novel plant tumorigenic bacterium isolated from cane gall tumors on thornless blackberry.</title>
        <authorList>
            <person name="Kuzmanovi N."/>
            <person name="Smalla K."/>
            <person name="Gronow S."/>
            <person name="PuBawska J."/>
        </authorList>
    </citation>
    <scope>NUCLEOTIDE SEQUENCE [LARGE SCALE GENOMIC DNA]</scope>
    <source>
        <strain evidence="7 8">CCBAU 85046</strain>
    </source>
</reference>
<evidence type="ECO:0000259" key="6">
    <source>
        <dbReference type="PROSITE" id="PS50977"/>
    </source>
</evidence>
<dbReference type="SUPFAM" id="SSF48498">
    <property type="entry name" value="Tetracyclin repressor-like, C-terminal domain"/>
    <property type="match status" value="1"/>
</dbReference>
<dbReference type="GO" id="GO:0000976">
    <property type="term" value="F:transcription cis-regulatory region binding"/>
    <property type="evidence" value="ECO:0007669"/>
    <property type="project" value="TreeGrafter"/>
</dbReference>
<dbReference type="GO" id="GO:0003700">
    <property type="term" value="F:DNA-binding transcription factor activity"/>
    <property type="evidence" value="ECO:0007669"/>
    <property type="project" value="TreeGrafter"/>
</dbReference>
<protein>
    <submittedName>
        <fullName evidence="7">TetR family transcriptional regulator</fullName>
    </submittedName>
</protein>
<evidence type="ECO:0000256" key="1">
    <source>
        <dbReference type="ARBA" id="ARBA00023015"/>
    </source>
</evidence>
<feature type="region of interest" description="Disordered" evidence="5">
    <location>
        <begin position="1"/>
        <end position="21"/>
    </location>
</feature>
<dbReference type="AlphaFoldDB" id="A0A2W4DG12"/>
<sequence>MTTKPKPLPAKKRTSIGSRRNPEAEAAVLAAARELINERGYAGFSVDEVARRAGAGKTTIYRWYPTKADLFIAIYTAERTTFVAIPDTGSLVEDLVGYTTSLWRFWRSNSAGAALRGLIAEAQGTKEALAALRERFLPERTADVRQMLSTAASRDEIGVEEINGKLSLWVGYSWFRLLTDELHDESPLVSIMAQIAGTPSDRAS</sequence>
<accession>A0A2W4DG12</accession>
<keyword evidence="1" id="KW-0805">Transcription regulation</keyword>
<dbReference type="InterPro" id="IPR036271">
    <property type="entry name" value="Tet_transcr_reg_TetR-rel_C_sf"/>
</dbReference>
<keyword evidence="3" id="KW-0804">Transcription</keyword>
<feature type="domain" description="HTH tetR-type" evidence="6">
    <location>
        <begin position="22"/>
        <end position="82"/>
    </location>
</feature>
<feature type="DNA-binding region" description="H-T-H motif" evidence="4">
    <location>
        <begin position="45"/>
        <end position="64"/>
    </location>
</feature>
<dbReference type="EMBL" id="PCDP01000019">
    <property type="protein sequence ID" value="PZM15494.1"/>
    <property type="molecule type" value="Genomic_DNA"/>
</dbReference>
<dbReference type="InterPro" id="IPR001647">
    <property type="entry name" value="HTH_TetR"/>
</dbReference>
<evidence type="ECO:0000256" key="2">
    <source>
        <dbReference type="ARBA" id="ARBA00023125"/>
    </source>
</evidence>
<dbReference type="Pfam" id="PF00440">
    <property type="entry name" value="TetR_N"/>
    <property type="match status" value="1"/>
</dbReference>
<dbReference type="PANTHER" id="PTHR30055">
    <property type="entry name" value="HTH-TYPE TRANSCRIPTIONAL REGULATOR RUTR"/>
    <property type="match status" value="1"/>
</dbReference>
<dbReference type="SUPFAM" id="SSF46689">
    <property type="entry name" value="Homeodomain-like"/>
    <property type="match status" value="1"/>
</dbReference>
<evidence type="ECO:0000313" key="8">
    <source>
        <dbReference type="Proteomes" id="UP000248925"/>
    </source>
</evidence>
<dbReference type="PROSITE" id="PS50977">
    <property type="entry name" value="HTH_TETR_2"/>
    <property type="match status" value="1"/>
</dbReference>
<evidence type="ECO:0000313" key="7">
    <source>
        <dbReference type="EMBL" id="PZM15494.1"/>
    </source>
</evidence>
<dbReference type="InterPro" id="IPR011075">
    <property type="entry name" value="TetR_C"/>
</dbReference>
<dbReference type="PRINTS" id="PR00455">
    <property type="entry name" value="HTHTETR"/>
</dbReference>
<evidence type="ECO:0000256" key="3">
    <source>
        <dbReference type="ARBA" id="ARBA00023163"/>
    </source>
</evidence>
<dbReference type="InterPro" id="IPR050109">
    <property type="entry name" value="HTH-type_TetR-like_transc_reg"/>
</dbReference>